<evidence type="ECO:0000313" key="4">
    <source>
        <dbReference type="Proteomes" id="UP000501568"/>
    </source>
</evidence>
<sequence length="85" mass="9034">MRQNILIFAGIIGVLAGVVFMLQGAGILRAPADSFMIDDGQWITNGAILAVLSLILIGGARLVPTRAEEKARKKAEKEARATDAE</sequence>
<name>A0A6G6Y094_9SPHN</name>
<dbReference type="AlphaFoldDB" id="A0A6G6Y094"/>
<evidence type="ECO:0000256" key="2">
    <source>
        <dbReference type="SAM" id="Phobius"/>
    </source>
</evidence>
<feature type="transmembrane region" description="Helical" evidence="2">
    <location>
        <begin position="7"/>
        <end position="30"/>
    </location>
</feature>
<proteinExistence type="predicted"/>
<feature type="region of interest" description="Disordered" evidence="1">
    <location>
        <begin position="66"/>
        <end position="85"/>
    </location>
</feature>
<dbReference type="Proteomes" id="UP000501568">
    <property type="component" value="Chromosome"/>
</dbReference>
<evidence type="ECO:0000256" key="1">
    <source>
        <dbReference type="SAM" id="MobiDB-lite"/>
    </source>
</evidence>
<keyword evidence="2" id="KW-1133">Transmembrane helix</keyword>
<dbReference type="KEGG" id="spzr:G5C33_12045"/>
<feature type="transmembrane region" description="Helical" evidence="2">
    <location>
        <begin position="42"/>
        <end position="63"/>
    </location>
</feature>
<gene>
    <name evidence="3" type="ORF">G5C33_12045</name>
</gene>
<dbReference type="EMBL" id="CP049109">
    <property type="protein sequence ID" value="QIG78329.1"/>
    <property type="molecule type" value="Genomic_DNA"/>
</dbReference>
<keyword evidence="2" id="KW-0812">Transmembrane</keyword>
<protein>
    <submittedName>
        <fullName evidence="3">Uncharacterized protein</fullName>
    </submittedName>
</protein>
<accession>A0A6G6Y094</accession>
<dbReference type="RefSeq" id="WP_165325328.1">
    <property type="nucleotide sequence ID" value="NZ_CP049109.1"/>
</dbReference>
<evidence type="ECO:0000313" key="3">
    <source>
        <dbReference type="EMBL" id="QIG78329.1"/>
    </source>
</evidence>
<organism evidence="3 4">
    <name type="scientific">Stakelama tenebrarum</name>
    <dbReference type="NCBI Taxonomy" id="2711215"/>
    <lineage>
        <taxon>Bacteria</taxon>
        <taxon>Pseudomonadati</taxon>
        <taxon>Pseudomonadota</taxon>
        <taxon>Alphaproteobacteria</taxon>
        <taxon>Sphingomonadales</taxon>
        <taxon>Sphingomonadaceae</taxon>
        <taxon>Stakelama</taxon>
    </lineage>
</organism>
<keyword evidence="2" id="KW-0472">Membrane</keyword>
<reference evidence="3 4" key="1">
    <citation type="submission" date="2020-02" db="EMBL/GenBank/DDBJ databases">
        <authorList>
            <person name="Zheng R.K."/>
            <person name="Sun C.M."/>
        </authorList>
    </citation>
    <scope>NUCLEOTIDE SEQUENCE [LARGE SCALE GENOMIC DNA]</scope>
    <source>
        <strain evidence="4">zrk23</strain>
    </source>
</reference>
<keyword evidence="4" id="KW-1185">Reference proteome</keyword>